<reference evidence="1" key="1">
    <citation type="submission" date="2021-06" db="EMBL/GenBank/DDBJ databases">
        <authorList>
            <person name="Kallberg Y."/>
            <person name="Tangrot J."/>
            <person name="Rosling A."/>
        </authorList>
    </citation>
    <scope>NUCLEOTIDE SEQUENCE</scope>
    <source>
        <strain evidence="1">MA461A</strain>
    </source>
</reference>
<keyword evidence="2" id="KW-1185">Reference proteome</keyword>
<evidence type="ECO:0000313" key="1">
    <source>
        <dbReference type="EMBL" id="CAG8802536.1"/>
    </source>
</evidence>
<evidence type="ECO:0000313" key="2">
    <source>
        <dbReference type="Proteomes" id="UP000789920"/>
    </source>
</evidence>
<sequence length="61" mass="6946">STELEEHESAELVCAEQESVEQESTDQESTVMVTYEESNASNMEEAQNLEFETIEKDEITD</sequence>
<accession>A0ACA9RPF9</accession>
<dbReference type="Proteomes" id="UP000789920">
    <property type="component" value="Unassembled WGS sequence"/>
</dbReference>
<gene>
    <name evidence="1" type="ORF">RPERSI_LOCUS21344</name>
</gene>
<protein>
    <submittedName>
        <fullName evidence="1">16182_t:CDS:1</fullName>
    </submittedName>
</protein>
<comment type="caution">
    <text evidence="1">The sequence shown here is derived from an EMBL/GenBank/DDBJ whole genome shotgun (WGS) entry which is preliminary data.</text>
</comment>
<proteinExistence type="predicted"/>
<feature type="non-terminal residue" evidence="1">
    <location>
        <position position="1"/>
    </location>
</feature>
<dbReference type="EMBL" id="CAJVQC010062309">
    <property type="protein sequence ID" value="CAG8802536.1"/>
    <property type="molecule type" value="Genomic_DNA"/>
</dbReference>
<name>A0ACA9RPF9_9GLOM</name>
<organism evidence="1 2">
    <name type="scientific">Racocetra persica</name>
    <dbReference type="NCBI Taxonomy" id="160502"/>
    <lineage>
        <taxon>Eukaryota</taxon>
        <taxon>Fungi</taxon>
        <taxon>Fungi incertae sedis</taxon>
        <taxon>Mucoromycota</taxon>
        <taxon>Glomeromycotina</taxon>
        <taxon>Glomeromycetes</taxon>
        <taxon>Diversisporales</taxon>
        <taxon>Gigasporaceae</taxon>
        <taxon>Racocetra</taxon>
    </lineage>
</organism>